<evidence type="ECO:0000313" key="2">
    <source>
        <dbReference type="Proteomes" id="UP000535406"/>
    </source>
</evidence>
<accession>A0A7W7YU19</accession>
<comment type="caution">
    <text evidence="1">The sequence shown here is derived from an EMBL/GenBank/DDBJ whole genome shotgun (WGS) entry which is preliminary data.</text>
</comment>
<evidence type="ECO:0000313" key="1">
    <source>
        <dbReference type="EMBL" id="MBB5042385.1"/>
    </source>
</evidence>
<dbReference type="Pfam" id="PF10649">
    <property type="entry name" value="DUF2478"/>
    <property type="match status" value="1"/>
</dbReference>
<proteinExistence type="predicted"/>
<dbReference type="Proteomes" id="UP000535406">
    <property type="component" value="Unassembled WGS sequence"/>
</dbReference>
<protein>
    <submittedName>
        <fullName evidence="1">Nucleoside-triphosphatase THEP1</fullName>
    </submittedName>
</protein>
<dbReference type="EMBL" id="JACHIK010000004">
    <property type="protein sequence ID" value="MBB5042385.1"/>
    <property type="molecule type" value="Genomic_DNA"/>
</dbReference>
<gene>
    <name evidence="1" type="ORF">HNQ66_001781</name>
</gene>
<sequence>MTDIIFPLQAALLVGRDRAVDDILDAVARTMRSEGRNAIGFLQRQNMQEGECCGQIELEDIATGTRHVISQALGSGARGCRLDPQALAGIAGPLLTRVEAGPDLLILNRFGKGEAEGGGFRAVIEAACMRGIPTLTAVREDYVEAWRAFSGDLGVLIAPDRGAAIGWARRAISGSPEIDILAIEEGGDQIILRAEMAVETGLCDTRSLHDEIDADGV</sequence>
<reference evidence="1 2" key="1">
    <citation type="submission" date="2020-08" db="EMBL/GenBank/DDBJ databases">
        <title>Genomic Encyclopedia of Type Strains, Phase IV (KMG-IV): sequencing the most valuable type-strain genomes for metagenomic binning, comparative biology and taxonomic classification.</title>
        <authorList>
            <person name="Goeker M."/>
        </authorList>
    </citation>
    <scope>NUCLEOTIDE SEQUENCE [LARGE SCALE GENOMIC DNA]</scope>
    <source>
        <strain evidence="1 2">DSM 21319</strain>
    </source>
</reference>
<organism evidence="1 2">
    <name type="scientific">Shinella fusca</name>
    <dbReference type="NCBI Taxonomy" id="544480"/>
    <lineage>
        <taxon>Bacteria</taxon>
        <taxon>Pseudomonadati</taxon>
        <taxon>Pseudomonadota</taxon>
        <taxon>Alphaproteobacteria</taxon>
        <taxon>Hyphomicrobiales</taxon>
        <taxon>Rhizobiaceae</taxon>
        <taxon>Shinella</taxon>
    </lineage>
</organism>
<name>A0A7W7YU19_9HYPH</name>
<dbReference type="InterPro" id="IPR018912">
    <property type="entry name" value="DUF2478"/>
</dbReference>
<dbReference type="AlphaFoldDB" id="A0A7W7YU19"/>
<keyword evidence="2" id="KW-1185">Reference proteome</keyword>